<keyword evidence="1 4" id="KW-0808">Transferase</keyword>
<keyword evidence="3 4" id="KW-0067">ATP-binding</keyword>
<dbReference type="InterPro" id="IPR029499">
    <property type="entry name" value="PduO-typ"/>
</dbReference>
<dbReference type="SUPFAM" id="SSF89028">
    <property type="entry name" value="Cobalamin adenosyltransferase-like"/>
    <property type="match status" value="2"/>
</dbReference>
<evidence type="ECO:0000313" key="7">
    <source>
        <dbReference type="Proteomes" id="UP000245383"/>
    </source>
</evidence>
<organism evidence="6 7">
    <name type="scientific">Smittium simulii</name>
    <dbReference type="NCBI Taxonomy" id="133385"/>
    <lineage>
        <taxon>Eukaryota</taxon>
        <taxon>Fungi</taxon>
        <taxon>Fungi incertae sedis</taxon>
        <taxon>Zoopagomycota</taxon>
        <taxon>Kickxellomycotina</taxon>
        <taxon>Harpellomycetes</taxon>
        <taxon>Harpellales</taxon>
        <taxon>Legeriomycetaceae</taxon>
        <taxon>Smittium</taxon>
    </lineage>
</organism>
<protein>
    <recommendedName>
        <fullName evidence="5">Cobalamin adenosyltransferase-like domain-containing protein</fullName>
    </recommendedName>
</protein>
<feature type="domain" description="Cobalamin adenosyltransferase-like" evidence="5">
    <location>
        <begin position="146"/>
        <end position="293"/>
    </location>
</feature>
<dbReference type="InterPro" id="IPR016030">
    <property type="entry name" value="CblAdoTrfase-like"/>
</dbReference>
<dbReference type="EMBL" id="MBFR01000172">
    <property type="protein sequence ID" value="PVU92158.1"/>
    <property type="molecule type" value="Genomic_DNA"/>
</dbReference>
<dbReference type="PANTHER" id="PTHR12213:SF0">
    <property type="entry name" value="CORRINOID ADENOSYLTRANSFERASE MMAB"/>
    <property type="match status" value="1"/>
</dbReference>
<dbReference type="GO" id="GO:0005524">
    <property type="term" value="F:ATP binding"/>
    <property type="evidence" value="ECO:0007669"/>
    <property type="project" value="UniProtKB-UniRule"/>
</dbReference>
<dbReference type="NCBIfam" id="TIGR00636">
    <property type="entry name" value="PduO_Nterm"/>
    <property type="match status" value="1"/>
</dbReference>
<dbReference type="Pfam" id="PF01923">
    <property type="entry name" value="Cob_adeno_trans"/>
    <property type="match status" value="2"/>
</dbReference>
<comment type="caution">
    <text evidence="6">The sequence shown here is derived from an EMBL/GenBank/DDBJ whole genome shotgun (WGS) entry which is preliminary data.</text>
</comment>
<evidence type="ECO:0000256" key="1">
    <source>
        <dbReference type="ARBA" id="ARBA00022679"/>
    </source>
</evidence>
<dbReference type="Gene3D" id="1.20.1200.10">
    <property type="entry name" value="Cobalamin adenosyltransferase-like"/>
    <property type="match status" value="3"/>
</dbReference>
<evidence type="ECO:0000313" key="6">
    <source>
        <dbReference type="EMBL" id="PVU92158.1"/>
    </source>
</evidence>
<evidence type="ECO:0000256" key="2">
    <source>
        <dbReference type="ARBA" id="ARBA00022741"/>
    </source>
</evidence>
<keyword evidence="7" id="KW-1185">Reference proteome</keyword>
<gene>
    <name evidence="6" type="ORF">BB561_004005</name>
</gene>
<proteinExistence type="inferred from homology"/>
<dbReference type="PANTHER" id="PTHR12213">
    <property type="entry name" value="CORRINOID ADENOSYLTRANSFERASE"/>
    <property type="match status" value="1"/>
</dbReference>
<accession>A0A2T9YII1</accession>
<name>A0A2T9YII1_9FUNG</name>
<dbReference type="STRING" id="133385.A0A2T9YII1"/>
<comment type="similarity">
    <text evidence="4">Belongs to the Cob(I)alamin adenosyltransferase family.</text>
</comment>
<dbReference type="GO" id="GO:0008817">
    <property type="term" value="F:corrinoid adenosyltransferase activity"/>
    <property type="evidence" value="ECO:0007669"/>
    <property type="project" value="TreeGrafter"/>
</dbReference>
<dbReference type="Proteomes" id="UP000245383">
    <property type="component" value="Unassembled WGS sequence"/>
</dbReference>
<keyword evidence="2 4" id="KW-0547">Nucleotide-binding</keyword>
<reference evidence="6 7" key="1">
    <citation type="journal article" date="2018" name="MBio">
        <title>Comparative Genomics Reveals the Core Gene Toolbox for the Fungus-Insect Symbiosis.</title>
        <authorList>
            <person name="Wang Y."/>
            <person name="Stata M."/>
            <person name="Wang W."/>
            <person name="Stajich J.E."/>
            <person name="White M.M."/>
            <person name="Moncalvo J.M."/>
        </authorList>
    </citation>
    <scope>NUCLEOTIDE SEQUENCE [LARGE SCALE GENOMIC DNA]</scope>
    <source>
        <strain evidence="6 7">SWE-8-4</strain>
    </source>
</reference>
<evidence type="ECO:0000256" key="3">
    <source>
        <dbReference type="ARBA" id="ARBA00022840"/>
    </source>
</evidence>
<evidence type="ECO:0000259" key="5">
    <source>
        <dbReference type="Pfam" id="PF01923"/>
    </source>
</evidence>
<dbReference type="AlphaFoldDB" id="A0A2T9YII1"/>
<dbReference type="InterPro" id="IPR036451">
    <property type="entry name" value="CblAdoTrfase-like_sf"/>
</dbReference>
<feature type="domain" description="Cobalamin adenosyltransferase-like" evidence="5">
    <location>
        <begin position="52"/>
        <end position="135"/>
    </location>
</feature>
<evidence type="ECO:0000256" key="4">
    <source>
        <dbReference type="RuleBase" id="RU366026"/>
    </source>
</evidence>
<dbReference type="OrthoDB" id="5559274at2759"/>
<sequence>MLKQTLASKSAPIFRFTLTKCFYCVKPSATLFKDLKIVDSKSLDDISPTLKIYTKTGDKGRSSLYTGERKQKDDPVFEALGNTDELSSYLGFASSCLKDSSVFDLPQKIEKIQCLLQDVGSNIATPKDANNKNKVGKDNISPTLKIYTKTGDKGRSSLYTGERKQKDDPVFEALGNTDELSSYLGFASSCLKDSSVFDLPQKIEKIQCLLQDVGSNIATPKDANNKNKVGKVKMLNYFILPSGGMSASSLHVARTICRRAERSMVPLIDQIDPNAFKYINRLSDFLFIAARYVALKENQKESVYIKY</sequence>